<dbReference type="SUPFAM" id="SSF48179">
    <property type="entry name" value="6-phosphogluconate dehydrogenase C-terminal domain-like"/>
    <property type="match status" value="1"/>
</dbReference>
<evidence type="ECO:0000256" key="1">
    <source>
        <dbReference type="ARBA" id="ARBA00023002"/>
    </source>
</evidence>
<accession>A0ABY6IQS5</accession>
<dbReference type="InterPro" id="IPR013328">
    <property type="entry name" value="6PGD_dom2"/>
</dbReference>
<organism evidence="5 6">
    <name type="scientific">Pelagibacterium flavum</name>
    <dbReference type="NCBI Taxonomy" id="2984530"/>
    <lineage>
        <taxon>Bacteria</taxon>
        <taxon>Pseudomonadati</taxon>
        <taxon>Pseudomonadota</taxon>
        <taxon>Alphaproteobacteria</taxon>
        <taxon>Hyphomicrobiales</taxon>
        <taxon>Devosiaceae</taxon>
        <taxon>Pelagibacterium</taxon>
    </lineage>
</organism>
<feature type="domain" description="Mannitol dehydrogenase N-terminal" evidence="3">
    <location>
        <begin position="28"/>
        <end position="274"/>
    </location>
</feature>
<dbReference type="InterPro" id="IPR050988">
    <property type="entry name" value="Mannitol_DH/Oxidoreductase"/>
</dbReference>
<name>A0ABY6IQS5_9HYPH</name>
<keyword evidence="1" id="KW-0560">Oxidoreductase</keyword>
<feature type="domain" description="Mannitol dehydrogenase C-terminal" evidence="4">
    <location>
        <begin position="283"/>
        <end position="440"/>
    </location>
</feature>
<dbReference type="Gene3D" id="3.40.50.720">
    <property type="entry name" value="NAD(P)-binding Rossmann-like Domain"/>
    <property type="match status" value="1"/>
</dbReference>
<protein>
    <submittedName>
        <fullName evidence="5">Mannitol dehydrogenase family protein</fullName>
    </submittedName>
</protein>
<dbReference type="Pfam" id="PF08125">
    <property type="entry name" value="Mannitol_dh_C"/>
    <property type="match status" value="1"/>
</dbReference>
<evidence type="ECO:0000313" key="6">
    <source>
        <dbReference type="Proteomes" id="UP001163882"/>
    </source>
</evidence>
<dbReference type="InterPro" id="IPR013131">
    <property type="entry name" value="Mannitol_DH_N"/>
</dbReference>
<dbReference type="Pfam" id="PF01232">
    <property type="entry name" value="Mannitol_dh"/>
    <property type="match status" value="1"/>
</dbReference>
<dbReference type="InterPro" id="IPR008927">
    <property type="entry name" value="6-PGluconate_DH-like_C_sf"/>
</dbReference>
<proteinExistence type="predicted"/>
<dbReference type="InterPro" id="IPR036291">
    <property type="entry name" value="NAD(P)-bd_dom_sf"/>
</dbReference>
<dbReference type="SUPFAM" id="SSF51735">
    <property type="entry name" value="NAD(P)-binding Rossmann-fold domains"/>
    <property type="match status" value="1"/>
</dbReference>
<dbReference type="Gene3D" id="1.10.1040.10">
    <property type="entry name" value="N-(1-d-carboxylethyl)-l-norvaline Dehydrogenase, domain 2"/>
    <property type="match status" value="1"/>
</dbReference>
<dbReference type="InterPro" id="IPR023027">
    <property type="entry name" value="Mannitol_DH_CS"/>
</dbReference>
<keyword evidence="6" id="KW-1185">Reference proteome</keyword>
<gene>
    <name evidence="5" type="ORF">OF122_04130</name>
</gene>
<dbReference type="InterPro" id="IPR013118">
    <property type="entry name" value="Mannitol_DH_C"/>
</dbReference>
<dbReference type="EMBL" id="CP107716">
    <property type="protein sequence ID" value="UYQ72963.1"/>
    <property type="molecule type" value="Genomic_DNA"/>
</dbReference>
<evidence type="ECO:0000313" key="5">
    <source>
        <dbReference type="EMBL" id="UYQ72963.1"/>
    </source>
</evidence>
<keyword evidence="2" id="KW-0520">NAD</keyword>
<dbReference type="InterPro" id="IPR000669">
    <property type="entry name" value="Mannitol_DH"/>
</dbReference>
<dbReference type="Proteomes" id="UP001163882">
    <property type="component" value="Chromosome"/>
</dbReference>
<evidence type="ECO:0000259" key="4">
    <source>
        <dbReference type="Pfam" id="PF08125"/>
    </source>
</evidence>
<dbReference type="PANTHER" id="PTHR43362">
    <property type="entry name" value="MANNITOL DEHYDROGENASE DSF1-RELATED"/>
    <property type="match status" value="1"/>
</dbReference>
<reference evidence="5" key="1">
    <citation type="submission" date="2022-10" db="EMBL/GenBank/DDBJ databases">
        <title>YIM 151497 complete genome.</title>
        <authorList>
            <person name="Chen X."/>
        </authorList>
    </citation>
    <scope>NUCLEOTIDE SEQUENCE</scope>
    <source>
        <strain evidence="5">YIM 151497</strain>
    </source>
</reference>
<dbReference type="PRINTS" id="PR00084">
    <property type="entry name" value="MTLDHDRGNASE"/>
</dbReference>
<sequence>MNMRLSASANVGPDIERPAYTSQDHATGIVHIGVGAFHKAHQALYTDTALAIGGGDWRILGVSLRSPEAAHALNPQNGRYVLITRDQSGDTARLVASIDRVLVAPDDPDAVIAAIADPGTRIVTLTITEKAYGIDRTTGGLDPANEIIAHDLAHPRSPRGAIGFLVAGLIRRKQADAGPLTILCCDNLPENGRIVSRLVADFAARTVPDLLGWIDANVRFPSSMVDRITPATTERTLSDAQAMSGFADHAAVETEPFSQWIIEDDFIAGRPAWDEAGALFVDDVAPYERMKLRLLNGAHSLIAYAGFLAGCETVADAMANRAIARLARAQMAAAAKTLSPVPGIDLETYRNQLVARFSNGAIRHLTYQIAMDGTEKLPQRILAPLADTMAQGGDPAPFAFTLAAWMRYCLGQTEDGAPYDLRDPRQTIIARAINRSDRTPDRLYDALTSALDIFPQSLATSPSLRGLVIGHLQTMLKDKMIAALDRA</sequence>
<dbReference type="PANTHER" id="PTHR43362:SF1">
    <property type="entry name" value="MANNITOL DEHYDROGENASE 2-RELATED"/>
    <property type="match status" value="1"/>
</dbReference>
<dbReference type="PROSITE" id="PS00974">
    <property type="entry name" value="MANNITOL_DHGENASE"/>
    <property type="match status" value="1"/>
</dbReference>
<dbReference type="RefSeq" id="WP_264226561.1">
    <property type="nucleotide sequence ID" value="NZ_CP107716.1"/>
</dbReference>
<evidence type="ECO:0000259" key="3">
    <source>
        <dbReference type="Pfam" id="PF01232"/>
    </source>
</evidence>
<evidence type="ECO:0000256" key="2">
    <source>
        <dbReference type="ARBA" id="ARBA00023027"/>
    </source>
</evidence>